<keyword evidence="2" id="KW-1185">Reference proteome</keyword>
<gene>
    <name evidence="1" type="ORF">BV25DRAFT_1826171</name>
</gene>
<reference evidence="1" key="2">
    <citation type="journal article" date="2022" name="New Phytol.">
        <title>Evolutionary transition to the ectomycorrhizal habit in the genomes of a hyperdiverse lineage of mushroom-forming fungi.</title>
        <authorList>
            <person name="Looney B."/>
            <person name="Miyauchi S."/>
            <person name="Morin E."/>
            <person name="Drula E."/>
            <person name="Courty P.E."/>
            <person name="Kohler A."/>
            <person name="Kuo A."/>
            <person name="LaButti K."/>
            <person name="Pangilinan J."/>
            <person name="Lipzen A."/>
            <person name="Riley R."/>
            <person name="Andreopoulos W."/>
            <person name="He G."/>
            <person name="Johnson J."/>
            <person name="Nolan M."/>
            <person name="Tritt A."/>
            <person name="Barry K.W."/>
            <person name="Grigoriev I.V."/>
            <person name="Nagy L.G."/>
            <person name="Hibbett D."/>
            <person name="Henrissat B."/>
            <person name="Matheny P.B."/>
            <person name="Labbe J."/>
            <person name="Martin F.M."/>
        </authorList>
    </citation>
    <scope>NUCLEOTIDE SEQUENCE</scope>
    <source>
        <strain evidence="1">HHB10654</strain>
    </source>
</reference>
<reference evidence="1" key="1">
    <citation type="submission" date="2021-03" db="EMBL/GenBank/DDBJ databases">
        <authorList>
            <consortium name="DOE Joint Genome Institute"/>
            <person name="Ahrendt S."/>
            <person name="Looney B.P."/>
            <person name="Miyauchi S."/>
            <person name="Morin E."/>
            <person name="Drula E."/>
            <person name="Courty P.E."/>
            <person name="Chicoki N."/>
            <person name="Fauchery L."/>
            <person name="Kohler A."/>
            <person name="Kuo A."/>
            <person name="Labutti K."/>
            <person name="Pangilinan J."/>
            <person name="Lipzen A."/>
            <person name="Riley R."/>
            <person name="Andreopoulos W."/>
            <person name="He G."/>
            <person name="Johnson J."/>
            <person name="Barry K.W."/>
            <person name="Grigoriev I.V."/>
            <person name="Nagy L."/>
            <person name="Hibbett D."/>
            <person name="Henrissat B."/>
            <person name="Matheny P.B."/>
            <person name="Labbe J."/>
            <person name="Martin F."/>
        </authorList>
    </citation>
    <scope>NUCLEOTIDE SEQUENCE</scope>
    <source>
        <strain evidence="1">HHB10654</strain>
    </source>
</reference>
<protein>
    <submittedName>
        <fullName evidence="1">Uncharacterized protein</fullName>
    </submittedName>
</protein>
<name>A0ACB8SZJ1_9AGAM</name>
<sequence length="60" mass="6772">MSVTRSIRSIRATAVAVFVVSVASQLWLVHCSLAVLHLLPKLPLAHINRQYFRDVTRGSW</sequence>
<dbReference type="EMBL" id="MU277210">
    <property type="protein sequence ID" value="KAI0061880.1"/>
    <property type="molecule type" value="Genomic_DNA"/>
</dbReference>
<proteinExistence type="predicted"/>
<evidence type="ECO:0000313" key="2">
    <source>
        <dbReference type="Proteomes" id="UP000814140"/>
    </source>
</evidence>
<dbReference type="Proteomes" id="UP000814140">
    <property type="component" value="Unassembled WGS sequence"/>
</dbReference>
<accession>A0ACB8SZJ1</accession>
<evidence type="ECO:0000313" key="1">
    <source>
        <dbReference type="EMBL" id="KAI0061880.1"/>
    </source>
</evidence>
<comment type="caution">
    <text evidence="1">The sequence shown here is derived from an EMBL/GenBank/DDBJ whole genome shotgun (WGS) entry which is preliminary data.</text>
</comment>
<organism evidence="1 2">
    <name type="scientific">Artomyces pyxidatus</name>
    <dbReference type="NCBI Taxonomy" id="48021"/>
    <lineage>
        <taxon>Eukaryota</taxon>
        <taxon>Fungi</taxon>
        <taxon>Dikarya</taxon>
        <taxon>Basidiomycota</taxon>
        <taxon>Agaricomycotina</taxon>
        <taxon>Agaricomycetes</taxon>
        <taxon>Russulales</taxon>
        <taxon>Auriscalpiaceae</taxon>
        <taxon>Artomyces</taxon>
    </lineage>
</organism>